<dbReference type="STRING" id="3821.A0A151RYQ5"/>
<evidence type="ECO:0000256" key="1">
    <source>
        <dbReference type="SAM" id="Coils"/>
    </source>
</evidence>
<keyword evidence="2" id="KW-0812">Transmembrane</keyword>
<name>A0A151RYQ5_CAJCA</name>
<keyword evidence="2" id="KW-0472">Membrane</keyword>
<accession>A0A151RYQ5</accession>
<dbReference type="Proteomes" id="UP000075243">
    <property type="component" value="Unassembled WGS sequence"/>
</dbReference>
<gene>
    <name evidence="3" type="ORF">KK1_030703</name>
</gene>
<evidence type="ECO:0008006" key="5">
    <source>
        <dbReference type="Google" id="ProtNLM"/>
    </source>
</evidence>
<dbReference type="AlphaFoldDB" id="A0A151RYQ5"/>
<keyword evidence="2" id="KW-1133">Transmembrane helix</keyword>
<evidence type="ECO:0000313" key="4">
    <source>
        <dbReference type="Proteomes" id="UP000075243"/>
    </source>
</evidence>
<keyword evidence="4" id="KW-1185">Reference proteome</keyword>
<sequence length="116" mass="13298">MAFLEREVMGLKQANAESEMKVRSLERKVGVWEVRESEERSRRVRVEDEVREKVAEIQALKQRILDLETAKVRDDAQDEQNNALGLGLGLGFVWPVVAAGCGTVVAVFYFCFRKRR</sequence>
<dbReference type="Gramene" id="C.cajan_31951.t">
    <property type="protein sequence ID" value="C.cajan_31951.t.cds1"/>
    <property type="gene ID" value="C.cajan_31951"/>
</dbReference>
<protein>
    <recommendedName>
        <fullName evidence="5">Peroxisomal and mitochondrial division factor 2</fullName>
    </recommendedName>
</protein>
<proteinExistence type="predicted"/>
<reference evidence="3" key="1">
    <citation type="journal article" date="2012" name="Nat. Biotechnol.">
        <title>Draft genome sequence of pigeonpea (Cajanus cajan), an orphan legume crop of resource-poor farmers.</title>
        <authorList>
            <person name="Varshney R.K."/>
            <person name="Chen W."/>
            <person name="Li Y."/>
            <person name="Bharti A.K."/>
            <person name="Saxena R.K."/>
            <person name="Schlueter J.A."/>
            <person name="Donoghue M.T."/>
            <person name="Azam S."/>
            <person name="Fan G."/>
            <person name="Whaley A.M."/>
            <person name="Farmer A.D."/>
            <person name="Sheridan J."/>
            <person name="Iwata A."/>
            <person name="Tuteja R."/>
            <person name="Penmetsa R.V."/>
            <person name="Wu W."/>
            <person name="Upadhyaya H.D."/>
            <person name="Yang S.P."/>
            <person name="Shah T."/>
            <person name="Saxena K.B."/>
            <person name="Michael T."/>
            <person name="McCombie W.R."/>
            <person name="Yang B."/>
            <person name="Zhang G."/>
            <person name="Yang H."/>
            <person name="Wang J."/>
            <person name="Spillane C."/>
            <person name="Cook D.R."/>
            <person name="May G.D."/>
            <person name="Xu X."/>
            <person name="Jackson S.A."/>
        </authorList>
    </citation>
    <scope>NUCLEOTIDE SEQUENCE [LARGE SCALE GENOMIC DNA]</scope>
</reference>
<dbReference type="EMBL" id="KQ483521">
    <property type="protein sequence ID" value="KYP47672.1"/>
    <property type="molecule type" value="Genomic_DNA"/>
</dbReference>
<evidence type="ECO:0000256" key="2">
    <source>
        <dbReference type="SAM" id="Phobius"/>
    </source>
</evidence>
<keyword evidence="1" id="KW-0175">Coiled coil</keyword>
<feature type="coiled-coil region" evidence="1">
    <location>
        <begin position="1"/>
        <end position="70"/>
    </location>
</feature>
<organism evidence="3 4">
    <name type="scientific">Cajanus cajan</name>
    <name type="common">Pigeon pea</name>
    <name type="synonym">Cajanus indicus</name>
    <dbReference type="NCBI Taxonomy" id="3821"/>
    <lineage>
        <taxon>Eukaryota</taxon>
        <taxon>Viridiplantae</taxon>
        <taxon>Streptophyta</taxon>
        <taxon>Embryophyta</taxon>
        <taxon>Tracheophyta</taxon>
        <taxon>Spermatophyta</taxon>
        <taxon>Magnoliopsida</taxon>
        <taxon>eudicotyledons</taxon>
        <taxon>Gunneridae</taxon>
        <taxon>Pentapetalae</taxon>
        <taxon>rosids</taxon>
        <taxon>fabids</taxon>
        <taxon>Fabales</taxon>
        <taxon>Fabaceae</taxon>
        <taxon>Papilionoideae</taxon>
        <taxon>50 kb inversion clade</taxon>
        <taxon>NPAAA clade</taxon>
        <taxon>indigoferoid/millettioid clade</taxon>
        <taxon>Phaseoleae</taxon>
        <taxon>Cajanus</taxon>
    </lineage>
</organism>
<feature type="transmembrane region" description="Helical" evidence="2">
    <location>
        <begin position="92"/>
        <end position="112"/>
    </location>
</feature>
<evidence type="ECO:0000313" key="3">
    <source>
        <dbReference type="EMBL" id="KYP47672.1"/>
    </source>
</evidence>